<evidence type="ECO:0000259" key="9">
    <source>
        <dbReference type="PROSITE" id="PS51194"/>
    </source>
</evidence>
<protein>
    <submittedName>
        <fullName evidence="11">DNA/RNA helicase, superfamily II</fullName>
    </submittedName>
</protein>
<name>D1BGV5_SANKS</name>
<dbReference type="GO" id="GO:0016787">
    <property type="term" value="F:hydrolase activity"/>
    <property type="evidence" value="ECO:0007669"/>
    <property type="project" value="UniProtKB-KW"/>
</dbReference>
<feature type="domain" description="Helicase C-terminal" evidence="9">
    <location>
        <begin position="236"/>
        <end position="386"/>
    </location>
</feature>
<dbReference type="Proteomes" id="UP000000322">
    <property type="component" value="Chromosome"/>
</dbReference>
<dbReference type="CDD" id="cd18787">
    <property type="entry name" value="SF2_C_DEAD"/>
    <property type="match status" value="1"/>
</dbReference>
<evidence type="ECO:0000256" key="2">
    <source>
        <dbReference type="ARBA" id="ARBA00022801"/>
    </source>
</evidence>
<dbReference type="PROSITE" id="PS51194">
    <property type="entry name" value="HELICASE_CTER"/>
    <property type="match status" value="1"/>
</dbReference>
<dbReference type="GO" id="GO:0005829">
    <property type="term" value="C:cytosol"/>
    <property type="evidence" value="ECO:0007669"/>
    <property type="project" value="TreeGrafter"/>
</dbReference>
<feature type="short sequence motif" description="Q motif" evidence="6">
    <location>
        <begin position="2"/>
        <end position="30"/>
    </location>
</feature>
<dbReference type="GO" id="GO:0003724">
    <property type="term" value="F:RNA helicase activity"/>
    <property type="evidence" value="ECO:0007669"/>
    <property type="project" value="InterPro"/>
</dbReference>
<evidence type="ECO:0000256" key="3">
    <source>
        <dbReference type="ARBA" id="ARBA00022806"/>
    </source>
</evidence>
<dbReference type="Gene3D" id="3.40.50.300">
    <property type="entry name" value="P-loop containing nucleotide triphosphate hydrolases"/>
    <property type="match status" value="2"/>
</dbReference>
<keyword evidence="1" id="KW-0547">Nucleotide-binding</keyword>
<dbReference type="InterPro" id="IPR014001">
    <property type="entry name" value="Helicase_ATP-bd"/>
</dbReference>
<gene>
    <name evidence="11" type="ordered locus">Sked_17480</name>
</gene>
<dbReference type="Pfam" id="PF00270">
    <property type="entry name" value="DEAD"/>
    <property type="match status" value="1"/>
</dbReference>
<dbReference type="PROSITE" id="PS51195">
    <property type="entry name" value="Q_MOTIF"/>
    <property type="match status" value="1"/>
</dbReference>
<keyword evidence="2" id="KW-0378">Hydrolase</keyword>
<dbReference type="EMBL" id="CP001819">
    <property type="protein sequence ID" value="ACZ21675.1"/>
    <property type="molecule type" value="Genomic_DNA"/>
</dbReference>
<evidence type="ECO:0000259" key="10">
    <source>
        <dbReference type="PROSITE" id="PS51195"/>
    </source>
</evidence>
<dbReference type="GO" id="GO:0005524">
    <property type="term" value="F:ATP binding"/>
    <property type="evidence" value="ECO:0007669"/>
    <property type="project" value="UniProtKB-KW"/>
</dbReference>
<dbReference type="eggNOG" id="COG0513">
    <property type="taxonomic scope" value="Bacteria"/>
</dbReference>
<evidence type="ECO:0000256" key="1">
    <source>
        <dbReference type="ARBA" id="ARBA00022741"/>
    </source>
</evidence>
<evidence type="ECO:0000256" key="7">
    <source>
        <dbReference type="SAM" id="MobiDB-lite"/>
    </source>
</evidence>
<evidence type="ECO:0000259" key="8">
    <source>
        <dbReference type="PROSITE" id="PS51192"/>
    </source>
</evidence>
<dbReference type="RefSeq" id="WP_012866744.1">
    <property type="nucleotide sequence ID" value="NC_013521.1"/>
</dbReference>
<feature type="domain" description="DEAD-box RNA helicase Q" evidence="10">
    <location>
        <begin position="2"/>
        <end position="30"/>
    </location>
</feature>
<reference evidence="11 12" key="1">
    <citation type="journal article" date="2009" name="Stand. Genomic Sci.">
        <title>Complete genome sequence of Sanguibacter keddieii type strain (ST-74).</title>
        <authorList>
            <person name="Ivanova N."/>
            <person name="Sikorski J."/>
            <person name="Sims D."/>
            <person name="Brettin T."/>
            <person name="Detter J.C."/>
            <person name="Han C."/>
            <person name="Lapidus A."/>
            <person name="Copeland A."/>
            <person name="Glavina Del Rio T."/>
            <person name="Nolan M."/>
            <person name="Chen F."/>
            <person name="Lucas S."/>
            <person name="Tice H."/>
            <person name="Cheng J.F."/>
            <person name="Bruce D."/>
            <person name="Goodwin L."/>
            <person name="Pitluck S."/>
            <person name="Pati A."/>
            <person name="Mavromatis K."/>
            <person name="Chen A."/>
            <person name="Palaniappan K."/>
            <person name="D'haeseleer P."/>
            <person name="Chain P."/>
            <person name="Bristow J."/>
            <person name="Eisen J.A."/>
            <person name="Markowitz V."/>
            <person name="Hugenholtz P."/>
            <person name="Goker M."/>
            <person name="Pukall R."/>
            <person name="Klenk H.P."/>
            <person name="Kyrpides N.C."/>
        </authorList>
    </citation>
    <scope>NUCLEOTIDE SEQUENCE [LARGE SCALE GENOMIC DNA]</scope>
    <source>
        <strain evidence="12">ATCC 51767 / DSM 10542 / NCFB 3025 / ST-74</strain>
    </source>
</reference>
<dbReference type="AlphaFoldDB" id="D1BGV5"/>
<feature type="domain" description="Helicase ATP-binding" evidence="8">
    <location>
        <begin position="33"/>
        <end position="208"/>
    </location>
</feature>
<evidence type="ECO:0000313" key="12">
    <source>
        <dbReference type="Proteomes" id="UP000000322"/>
    </source>
</evidence>
<keyword evidence="12" id="KW-1185">Reference proteome</keyword>
<feature type="compositionally biased region" description="Low complexity" evidence="7">
    <location>
        <begin position="439"/>
        <end position="449"/>
    </location>
</feature>
<comment type="similarity">
    <text evidence="5">Belongs to the DEAD box helicase family.</text>
</comment>
<dbReference type="PANTHER" id="PTHR47959:SF13">
    <property type="entry name" value="ATP-DEPENDENT RNA HELICASE RHLE"/>
    <property type="match status" value="1"/>
</dbReference>
<dbReference type="SUPFAM" id="SSF52540">
    <property type="entry name" value="P-loop containing nucleoside triphosphate hydrolases"/>
    <property type="match status" value="1"/>
</dbReference>
<dbReference type="InterPro" id="IPR050079">
    <property type="entry name" value="DEAD_box_RNA_helicase"/>
</dbReference>
<dbReference type="InterPro" id="IPR001650">
    <property type="entry name" value="Helicase_C-like"/>
</dbReference>
<dbReference type="GO" id="GO:0003676">
    <property type="term" value="F:nucleic acid binding"/>
    <property type="evidence" value="ECO:0007669"/>
    <property type="project" value="InterPro"/>
</dbReference>
<dbReference type="CDD" id="cd00268">
    <property type="entry name" value="DEADc"/>
    <property type="match status" value="1"/>
</dbReference>
<dbReference type="HOGENOM" id="CLU_003041_1_3_11"/>
<dbReference type="SMART" id="SM00490">
    <property type="entry name" value="HELICc"/>
    <property type="match status" value="1"/>
</dbReference>
<evidence type="ECO:0000256" key="5">
    <source>
        <dbReference type="ARBA" id="ARBA00038437"/>
    </source>
</evidence>
<dbReference type="STRING" id="446469.Sked_17480"/>
<dbReference type="InterPro" id="IPR044742">
    <property type="entry name" value="DEAD/DEAH_RhlB"/>
</dbReference>
<dbReference type="InterPro" id="IPR014014">
    <property type="entry name" value="RNA_helicase_DEAD_Q_motif"/>
</dbReference>
<proteinExistence type="inferred from homology"/>
<dbReference type="Pfam" id="PF00271">
    <property type="entry name" value="Helicase_C"/>
    <property type="match status" value="1"/>
</dbReference>
<organism evidence="11 12">
    <name type="scientific">Sanguibacter keddieii (strain ATCC 51767 / DSM 10542 / NCFB 3025 / ST-74)</name>
    <dbReference type="NCBI Taxonomy" id="446469"/>
    <lineage>
        <taxon>Bacteria</taxon>
        <taxon>Bacillati</taxon>
        <taxon>Actinomycetota</taxon>
        <taxon>Actinomycetes</taxon>
        <taxon>Micrococcales</taxon>
        <taxon>Sanguibacteraceae</taxon>
        <taxon>Sanguibacter</taxon>
    </lineage>
</organism>
<evidence type="ECO:0000256" key="6">
    <source>
        <dbReference type="PROSITE-ProRule" id="PRU00552"/>
    </source>
</evidence>
<dbReference type="InterPro" id="IPR011545">
    <property type="entry name" value="DEAD/DEAH_box_helicase_dom"/>
</dbReference>
<dbReference type="PROSITE" id="PS51192">
    <property type="entry name" value="HELICASE_ATP_BIND_1"/>
    <property type="match status" value="1"/>
</dbReference>
<dbReference type="SMART" id="SM00487">
    <property type="entry name" value="DEXDc"/>
    <property type="match status" value="1"/>
</dbReference>
<evidence type="ECO:0000256" key="4">
    <source>
        <dbReference type="ARBA" id="ARBA00022840"/>
    </source>
</evidence>
<feature type="compositionally biased region" description="Low complexity" evidence="7">
    <location>
        <begin position="415"/>
        <end position="430"/>
    </location>
</feature>
<sequence>MTSFTDFSLPAALCDELARQGITTPFPIQVATLPDTLAGKDVLGRGRTGSGKTLAFALPLVTRLAATKPRRAVRVPRALVLCPTRELANQIEATLAPLARSLGLVTTVIYGGVTQRRQVSALNGGVDVVIACPGRLEDLLQQKALTLEAVEVSVIDEADHMAELGFLPGVRRIMKKTPRGSQRLLFSATLDHGVDELVDRFLDRPVTHVVESPRSSGAAMTHHVLAVPDPGEKAAVVARLASGTGRRVLFTRTRLQAKKLAKILTAQGIPAVELHGDLAQNVRERNLEAFTSGLVRVLVATDVAARGIHVDGVELVVHVDPPAEHKSYLHRSGRTARAGRAGDVVTIMLPEQQGEVRDLLRLAKITAKHQQVTVGDVVVTRLVGEVAPFVRPSRTTGSGQALRSARAPRVPGEEAPAVSSPAVGSPAAGSRSRRPTTPRPSSGSSGARPTRSHRRP</sequence>
<accession>D1BGV5</accession>
<dbReference type="InterPro" id="IPR027417">
    <property type="entry name" value="P-loop_NTPase"/>
</dbReference>
<keyword evidence="3 11" id="KW-0347">Helicase</keyword>
<evidence type="ECO:0000313" key="11">
    <source>
        <dbReference type="EMBL" id="ACZ21675.1"/>
    </source>
</evidence>
<dbReference type="OrthoDB" id="9805696at2"/>
<keyword evidence="4" id="KW-0067">ATP-binding</keyword>
<dbReference type="PANTHER" id="PTHR47959">
    <property type="entry name" value="ATP-DEPENDENT RNA HELICASE RHLE-RELATED"/>
    <property type="match status" value="1"/>
</dbReference>
<feature type="region of interest" description="Disordered" evidence="7">
    <location>
        <begin position="391"/>
        <end position="456"/>
    </location>
</feature>
<dbReference type="KEGG" id="ske:Sked_17480"/>